<organism evidence="1 2">
    <name type="scientific">Ficus carica</name>
    <name type="common">Common fig</name>
    <dbReference type="NCBI Taxonomy" id="3494"/>
    <lineage>
        <taxon>Eukaryota</taxon>
        <taxon>Viridiplantae</taxon>
        <taxon>Streptophyta</taxon>
        <taxon>Embryophyta</taxon>
        <taxon>Tracheophyta</taxon>
        <taxon>Spermatophyta</taxon>
        <taxon>Magnoliopsida</taxon>
        <taxon>eudicotyledons</taxon>
        <taxon>Gunneridae</taxon>
        <taxon>Pentapetalae</taxon>
        <taxon>rosids</taxon>
        <taxon>fabids</taxon>
        <taxon>Rosales</taxon>
        <taxon>Moraceae</taxon>
        <taxon>Ficeae</taxon>
        <taxon>Ficus</taxon>
    </lineage>
</organism>
<proteinExistence type="predicted"/>
<comment type="caution">
    <text evidence="1">The sequence shown here is derived from an EMBL/GenBank/DDBJ whole genome shotgun (WGS) entry which is preliminary data.</text>
</comment>
<name>A0AA88DIG3_FICCA</name>
<gene>
    <name evidence="1" type="ORF">TIFTF001_014463</name>
</gene>
<accession>A0AA88DIG3</accession>
<evidence type="ECO:0000313" key="2">
    <source>
        <dbReference type="Proteomes" id="UP001187192"/>
    </source>
</evidence>
<sequence length="113" mass="12592">MSPTPPPRWQVLGPPIWVFSLCDLGVGPPTPASSQPHLHLGLRTPPLRQRSGLRFDEPNRKIWGRRGAKNQIATLGGGQIRTRGRGGGEKIANVWGRDTQIRTWRVGEGDDWR</sequence>
<keyword evidence="2" id="KW-1185">Reference proteome</keyword>
<evidence type="ECO:0000313" key="1">
    <source>
        <dbReference type="EMBL" id="GMN45264.1"/>
    </source>
</evidence>
<dbReference type="Proteomes" id="UP001187192">
    <property type="component" value="Unassembled WGS sequence"/>
</dbReference>
<reference evidence="1" key="1">
    <citation type="submission" date="2023-07" db="EMBL/GenBank/DDBJ databases">
        <title>draft genome sequence of fig (Ficus carica).</title>
        <authorList>
            <person name="Takahashi T."/>
            <person name="Nishimura K."/>
        </authorList>
    </citation>
    <scope>NUCLEOTIDE SEQUENCE</scope>
</reference>
<dbReference type="EMBL" id="BTGU01000020">
    <property type="protein sequence ID" value="GMN45264.1"/>
    <property type="molecule type" value="Genomic_DNA"/>
</dbReference>
<dbReference type="AlphaFoldDB" id="A0AA88DIG3"/>
<protein>
    <submittedName>
        <fullName evidence="1">Uncharacterized protein</fullName>
    </submittedName>
</protein>